<proteinExistence type="predicted"/>
<comment type="caution">
    <text evidence="2">The sequence shown here is derived from an EMBL/GenBank/DDBJ whole genome shotgun (WGS) entry which is preliminary data.</text>
</comment>
<gene>
    <name evidence="2" type="ORF">Airi02_038460</name>
</gene>
<keyword evidence="3" id="KW-1185">Reference proteome</keyword>
<feature type="transmembrane region" description="Helical" evidence="1">
    <location>
        <begin position="12"/>
        <end position="31"/>
    </location>
</feature>
<dbReference type="PANTHER" id="PTHR42305">
    <property type="entry name" value="MEMBRANE PROTEIN RV1733C-RELATED"/>
    <property type="match status" value="1"/>
</dbReference>
<accession>A0A9W6S549</accession>
<keyword evidence="1" id="KW-1133">Transmembrane helix</keyword>
<feature type="transmembrane region" description="Helical" evidence="1">
    <location>
        <begin position="129"/>
        <end position="150"/>
    </location>
</feature>
<dbReference type="EMBL" id="BSTK01000005">
    <property type="protein sequence ID" value="GLY85917.1"/>
    <property type="molecule type" value="Genomic_DNA"/>
</dbReference>
<dbReference type="PANTHER" id="PTHR42305:SF1">
    <property type="entry name" value="MEMBRANE PROTEIN RV1733C-RELATED"/>
    <property type="match status" value="1"/>
</dbReference>
<evidence type="ECO:0008006" key="4">
    <source>
        <dbReference type="Google" id="ProtNLM"/>
    </source>
</evidence>
<protein>
    <recommendedName>
        <fullName evidence="4">Transmembrane protein</fullName>
    </recommendedName>
</protein>
<organism evidence="2 3">
    <name type="scientific">Actinoallomurus iriomotensis</name>
    <dbReference type="NCBI Taxonomy" id="478107"/>
    <lineage>
        <taxon>Bacteria</taxon>
        <taxon>Bacillati</taxon>
        <taxon>Actinomycetota</taxon>
        <taxon>Actinomycetes</taxon>
        <taxon>Streptosporangiales</taxon>
        <taxon>Thermomonosporaceae</taxon>
        <taxon>Actinoallomurus</taxon>
    </lineage>
</organism>
<keyword evidence="1" id="KW-0472">Membrane</keyword>
<reference evidence="2" key="1">
    <citation type="submission" date="2023-03" db="EMBL/GenBank/DDBJ databases">
        <title>Actinoallomurus iriomotensis NBRC 103684.</title>
        <authorList>
            <person name="Ichikawa N."/>
            <person name="Sato H."/>
            <person name="Tonouchi N."/>
        </authorList>
    </citation>
    <scope>NUCLEOTIDE SEQUENCE</scope>
    <source>
        <strain evidence="2">NBRC 103684</strain>
    </source>
</reference>
<dbReference type="Proteomes" id="UP001165074">
    <property type="component" value="Unassembled WGS sequence"/>
</dbReference>
<evidence type="ECO:0000313" key="2">
    <source>
        <dbReference type="EMBL" id="GLY85917.1"/>
    </source>
</evidence>
<dbReference type="InterPro" id="IPR039708">
    <property type="entry name" value="MT1774/Rv1733c-like"/>
</dbReference>
<evidence type="ECO:0000256" key="1">
    <source>
        <dbReference type="SAM" id="Phobius"/>
    </source>
</evidence>
<name>A0A9W6S549_9ACTN</name>
<keyword evidence="1" id="KW-0812">Transmembrane</keyword>
<evidence type="ECO:0000313" key="3">
    <source>
        <dbReference type="Proteomes" id="UP001165074"/>
    </source>
</evidence>
<dbReference type="AlphaFoldDB" id="A0A9W6S549"/>
<sequence>MRRPADQADTAATVGLATVFLLLVPLVVMGVGHPLEASWRRAERAETARHRVTATLLRDAEPPVGRLGTAVPKVPVPARWAAPDGSARFGDLQVPSGEKAGGTAAVWIDGEGRSVDPPLRRSQLAGQKAIVSGFALAALSFTLIGARQAVRHVLDRRRMARWEEEWSAVEPRWTRRRR</sequence>